<evidence type="ECO:0000256" key="3">
    <source>
        <dbReference type="ARBA" id="ARBA00022989"/>
    </source>
</evidence>
<comment type="subcellular location">
    <subcellularLocation>
        <location evidence="1">Membrane</location>
        <topology evidence="1">Multi-pass membrane protein</topology>
    </subcellularLocation>
</comment>
<evidence type="ECO:0000256" key="1">
    <source>
        <dbReference type="ARBA" id="ARBA00004141"/>
    </source>
</evidence>
<feature type="transmembrane region" description="Helical" evidence="5">
    <location>
        <begin position="187"/>
        <end position="206"/>
    </location>
</feature>
<dbReference type="GO" id="GO:0070837">
    <property type="term" value="P:dehydroascorbic acid transport"/>
    <property type="evidence" value="ECO:0007669"/>
    <property type="project" value="TreeGrafter"/>
</dbReference>
<feature type="transmembrane region" description="Helical" evidence="5">
    <location>
        <begin position="251"/>
        <end position="274"/>
    </location>
</feature>
<evidence type="ECO:0000256" key="4">
    <source>
        <dbReference type="ARBA" id="ARBA00023136"/>
    </source>
</evidence>
<keyword evidence="7" id="KW-1185">Reference proteome</keyword>
<sequence length="366" mass="40980">MAEELLLERNGKPGAYIKDFYNETLVESYNWTPDEELLTLLYSFTVSIFAIGGMTGALLVGKLEEFWPLLLSLIVFPTTVQLMLLPWFPESPRYLLIEKGNIHDTIAALKWYRPKGNIQAEVDEMQEEQRSLSSVQTLSVWGLLRDRCVRWQVITIAVVNIGMQLSGIDAIWFYTNDIFKEAGIPEALIQYTTVGTGAIEVISGMLGAQLSFMRYVSVGCVVGIIAGFCIGPAGVPFLITAELFKQSHRPAAYTVAGCLNWMSNFTIGFVFPFLEPNDHLVKKMFPVITPPQDAMGPYCYLIFCVICLGVAVYTFFVIPETKNKTFMEISQMFAAKNNVLEEELTSNALLKMSVMNGYGTRSLVEK</sequence>
<dbReference type="GO" id="GO:0055056">
    <property type="term" value="F:D-glucose transmembrane transporter activity"/>
    <property type="evidence" value="ECO:0007669"/>
    <property type="project" value="TreeGrafter"/>
</dbReference>
<keyword evidence="6" id="KW-0762">Sugar transport</keyword>
<protein>
    <submittedName>
        <fullName evidence="6">Solute carrier family 2, facilitated glucose transporter member 9</fullName>
    </submittedName>
</protein>
<keyword evidence="4 5" id="KW-0472">Membrane</keyword>
<dbReference type="Proteomes" id="UP000314294">
    <property type="component" value="Unassembled WGS sequence"/>
</dbReference>
<keyword evidence="3 5" id="KW-1133">Transmembrane helix</keyword>
<dbReference type="OrthoDB" id="4540492at2759"/>
<dbReference type="InterPro" id="IPR045263">
    <property type="entry name" value="GLUT"/>
</dbReference>
<proteinExistence type="predicted"/>
<feature type="transmembrane region" description="Helical" evidence="5">
    <location>
        <begin position="67"/>
        <end position="88"/>
    </location>
</feature>
<dbReference type="GO" id="GO:0005886">
    <property type="term" value="C:plasma membrane"/>
    <property type="evidence" value="ECO:0007669"/>
    <property type="project" value="TreeGrafter"/>
</dbReference>
<dbReference type="Gene3D" id="1.20.1250.20">
    <property type="entry name" value="MFS general substrate transporter like domains"/>
    <property type="match status" value="3"/>
</dbReference>
<dbReference type="GO" id="GO:0046323">
    <property type="term" value="P:D-glucose import"/>
    <property type="evidence" value="ECO:0007669"/>
    <property type="project" value="TreeGrafter"/>
</dbReference>
<comment type="caution">
    <text evidence="6">The sequence shown here is derived from an EMBL/GenBank/DDBJ whole genome shotgun (WGS) entry which is preliminary data.</text>
</comment>
<evidence type="ECO:0000256" key="2">
    <source>
        <dbReference type="ARBA" id="ARBA00022692"/>
    </source>
</evidence>
<feature type="transmembrane region" description="Helical" evidence="5">
    <location>
        <begin position="294"/>
        <end position="318"/>
    </location>
</feature>
<evidence type="ECO:0000313" key="6">
    <source>
        <dbReference type="EMBL" id="TNN71229.1"/>
    </source>
</evidence>
<organism evidence="6 7">
    <name type="scientific">Liparis tanakae</name>
    <name type="common">Tanaka's snailfish</name>
    <dbReference type="NCBI Taxonomy" id="230148"/>
    <lineage>
        <taxon>Eukaryota</taxon>
        <taxon>Metazoa</taxon>
        <taxon>Chordata</taxon>
        <taxon>Craniata</taxon>
        <taxon>Vertebrata</taxon>
        <taxon>Euteleostomi</taxon>
        <taxon>Actinopterygii</taxon>
        <taxon>Neopterygii</taxon>
        <taxon>Teleostei</taxon>
        <taxon>Neoteleostei</taxon>
        <taxon>Acanthomorphata</taxon>
        <taxon>Eupercaria</taxon>
        <taxon>Perciformes</taxon>
        <taxon>Cottioidei</taxon>
        <taxon>Cottales</taxon>
        <taxon>Liparidae</taxon>
        <taxon>Liparis</taxon>
    </lineage>
</organism>
<keyword evidence="6" id="KW-0813">Transport</keyword>
<dbReference type="AlphaFoldDB" id="A0A4Z2HZE5"/>
<feature type="transmembrane region" description="Helical" evidence="5">
    <location>
        <begin position="40"/>
        <end position="60"/>
    </location>
</feature>
<dbReference type="Pfam" id="PF00083">
    <property type="entry name" value="Sugar_tr"/>
    <property type="match status" value="2"/>
</dbReference>
<name>A0A4Z2HZE5_9TELE</name>
<dbReference type="PANTHER" id="PTHR23503">
    <property type="entry name" value="SOLUTE CARRIER FAMILY 2"/>
    <property type="match status" value="1"/>
</dbReference>
<evidence type="ECO:0000313" key="7">
    <source>
        <dbReference type="Proteomes" id="UP000314294"/>
    </source>
</evidence>
<dbReference type="InterPro" id="IPR005828">
    <property type="entry name" value="MFS_sugar_transport-like"/>
</dbReference>
<feature type="transmembrane region" description="Helical" evidence="5">
    <location>
        <begin position="151"/>
        <end position="175"/>
    </location>
</feature>
<dbReference type="SUPFAM" id="SSF103473">
    <property type="entry name" value="MFS general substrate transporter"/>
    <property type="match status" value="1"/>
</dbReference>
<dbReference type="EMBL" id="SRLO01000153">
    <property type="protein sequence ID" value="TNN71229.1"/>
    <property type="molecule type" value="Genomic_DNA"/>
</dbReference>
<evidence type="ECO:0000256" key="5">
    <source>
        <dbReference type="SAM" id="Phobius"/>
    </source>
</evidence>
<accession>A0A4Z2HZE5</accession>
<reference evidence="6 7" key="1">
    <citation type="submission" date="2019-03" db="EMBL/GenBank/DDBJ databases">
        <title>First draft genome of Liparis tanakae, snailfish: a comprehensive survey of snailfish specific genes.</title>
        <authorList>
            <person name="Kim W."/>
            <person name="Song I."/>
            <person name="Jeong J.-H."/>
            <person name="Kim D."/>
            <person name="Kim S."/>
            <person name="Ryu S."/>
            <person name="Song J.Y."/>
            <person name="Lee S.K."/>
        </authorList>
    </citation>
    <scope>NUCLEOTIDE SEQUENCE [LARGE SCALE GENOMIC DNA]</scope>
    <source>
        <tissue evidence="6">Muscle</tissue>
    </source>
</reference>
<gene>
    <name evidence="6" type="primary">SLC2A9_9</name>
    <name evidence="6" type="ORF">EYF80_018577</name>
</gene>
<keyword evidence="2 5" id="KW-0812">Transmembrane</keyword>
<feature type="transmembrane region" description="Helical" evidence="5">
    <location>
        <begin position="212"/>
        <end position="239"/>
    </location>
</feature>
<dbReference type="PANTHER" id="PTHR23503:SF25">
    <property type="entry name" value="MAJOR FACILITATOR SUPERFAMILY (MFS) PROFILE DOMAIN-CONTAINING PROTEIN"/>
    <property type="match status" value="1"/>
</dbReference>
<dbReference type="InterPro" id="IPR036259">
    <property type="entry name" value="MFS_trans_sf"/>
</dbReference>